<comment type="similarity">
    <text evidence="2">Belongs to the bacterial sugar transferase family.</text>
</comment>
<reference evidence="9" key="1">
    <citation type="submission" date="2022-12" db="EMBL/GenBank/DDBJ databases">
        <authorList>
            <person name="Bing R.G."/>
            <person name="Willard D.J."/>
            <person name="Manesh M.J.H."/>
            <person name="Laemthong T."/>
            <person name="Crosby J.R."/>
            <person name="Kelly R.M."/>
        </authorList>
    </citation>
    <scope>NUCLEOTIDE SEQUENCE</scope>
    <source>
        <strain evidence="9">DSM 8990</strain>
    </source>
</reference>
<comment type="subcellular location">
    <subcellularLocation>
        <location evidence="1">Membrane</location>
        <topology evidence="1">Multi-pass membrane protein</topology>
    </subcellularLocation>
</comment>
<keyword evidence="3" id="KW-0808">Transferase</keyword>
<feature type="transmembrane region" description="Helical" evidence="7">
    <location>
        <begin position="12"/>
        <end position="31"/>
    </location>
</feature>
<evidence type="ECO:0000313" key="9">
    <source>
        <dbReference type="EMBL" id="WAM33650.1"/>
    </source>
</evidence>
<keyword evidence="5 7" id="KW-1133">Transmembrane helix</keyword>
<dbReference type="PANTHER" id="PTHR30576:SF10">
    <property type="entry name" value="SLL5057 PROTEIN"/>
    <property type="match status" value="1"/>
</dbReference>
<keyword evidence="4 7" id="KW-0812">Transmembrane</keyword>
<protein>
    <submittedName>
        <fullName evidence="9">Exopolysaccharide biosynthesis polyprenyl glycosylphosphotransferase</fullName>
    </submittedName>
</protein>
<feature type="transmembrane region" description="Helical" evidence="7">
    <location>
        <begin position="76"/>
        <end position="100"/>
    </location>
</feature>
<evidence type="ECO:0000256" key="1">
    <source>
        <dbReference type="ARBA" id="ARBA00004141"/>
    </source>
</evidence>
<dbReference type="InterPro" id="IPR003362">
    <property type="entry name" value="Bact_transf"/>
</dbReference>
<feature type="transmembrane region" description="Helical" evidence="7">
    <location>
        <begin position="275"/>
        <end position="296"/>
    </location>
</feature>
<feature type="domain" description="Bacterial sugar transferase" evidence="8">
    <location>
        <begin position="270"/>
        <end position="459"/>
    </location>
</feature>
<dbReference type="RefSeq" id="WP_082054595.1">
    <property type="nucleotide sequence ID" value="NZ_CP113865.1"/>
</dbReference>
<organism evidence="9 10">
    <name type="scientific">Caldicellulosiruptor morganii</name>
    <dbReference type="NCBI Taxonomy" id="1387555"/>
    <lineage>
        <taxon>Bacteria</taxon>
        <taxon>Bacillati</taxon>
        <taxon>Bacillota</taxon>
        <taxon>Bacillota incertae sedis</taxon>
        <taxon>Caldicellulosiruptorales</taxon>
        <taxon>Caldicellulosiruptoraceae</taxon>
        <taxon>Caldicellulosiruptor</taxon>
    </lineage>
</organism>
<proteinExistence type="inferred from homology"/>
<dbReference type="NCBIfam" id="TIGR03025">
    <property type="entry name" value="EPS_sugtrans"/>
    <property type="match status" value="1"/>
</dbReference>
<evidence type="ECO:0000256" key="2">
    <source>
        <dbReference type="ARBA" id="ARBA00006464"/>
    </source>
</evidence>
<dbReference type="Proteomes" id="UP001164909">
    <property type="component" value="Chromosome"/>
</dbReference>
<keyword evidence="6 7" id="KW-0472">Membrane</keyword>
<dbReference type="PANTHER" id="PTHR30576">
    <property type="entry name" value="COLANIC BIOSYNTHESIS UDP-GLUCOSE LIPID CARRIER TRANSFERASE"/>
    <property type="match status" value="1"/>
</dbReference>
<evidence type="ECO:0000256" key="5">
    <source>
        <dbReference type="ARBA" id="ARBA00022989"/>
    </source>
</evidence>
<gene>
    <name evidence="9" type="ORF">OTK00_002172</name>
</gene>
<accession>A0ABY7BMB2</accession>
<evidence type="ECO:0000256" key="4">
    <source>
        <dbReference type="ARBA" id="ARBA00022692"/>
    </source>
</evidence>
<evidence type="ECO:0000259" key="8">
    <source>
        <dbReference type="Pfam" id="PF02397"/>
    </source>
</evidence>
<feature type="transmembrane region" description="Helical" evidence="7">
    <location>
        <begin position="106"/>
        <end position="127"/>
    </location>
</feature>
<keyword evidence="10" id="KW-1185">Reference proteome</keyword>
<name>A0ABY7BMB2_9FIRM</name>
<evidence type="ECO:0000256" key="7">
    <source>
        <dbReference type="SAM" id="Phobius"/>
    </source>
</evidence>
<evidence type="ECO:0000256" key="3">
    <source>
        <dbReference type="ARBA" id="ARBA00022679"/>
    </source>
</evidence>
<dbReference type="Pfam" id="PF02397">
    <property type="entry name" value="Bac_transf"/>
    <property type="match status" value="1"/>
</dbReference>
<feature type="transmembrane region" description="Helical" evidence="7">
    <location>
        <begin position="47"/>
        <end position="64"/>
    </location>
</feature>
<evidence type="ECO:0000256" key="6">
    <source>
        <dbReference type="ARBA" id="ARBA00023136"/>
    </source>
</evidence>
<evidence type="ECO:0000313" key="10">
    <source>
        <dbReference type="Proteomes" id="UP001164909"/>
    </source>
</evidence>
<dbReference type="InterPro" id="IPR017475">
    <property type="entry name" value="EPS_sugar_tfrase"/>
</dbReference>
<dbReference type="EMBL" id="CP113865">
    <property type="protein sequence ID" value="WAM33650.1"/>
    <property type="molecule type" value="Genomic_DNA"/>
</dbReference>
<sequence length="463" mass="53492">MIDELKAFRKIVYNFTSFISLSLSFCLGYKFRFGQKEIVFEKSDYKLLYVLIFIFLLLIAFGFSKELNTNKITVRNLFVLHILKRAGLIFVYVACISLVIKLDLSRIFIATFLIVYILLEAIFKIGLLKVEKLIFKCSTDYYIAVIGTKNQLKFVKLENIFLNLNKEMKTKVHDITIDNMDQSSYNAAIEMLINLVKNSIVDEVVILACDTLDKEFQQKVINICKLTGRRLKIIFRNEFGNEKVYFAAVDDKLIFELRPVETSTVYKFVKRLFDIILSAAALVLTSPLFLLIAILIKIDSPEGPVFFIQERIGLNGRRFKLIKFRTMIPDAEKRKKELAKYNEMDGPVFKITNDPRITRIGKILRKLSLDELPQLINVLKGEMSLVGPRPLPTSEGIECEIEHQIRHAVKPGLTCIWQVSGRNSVSYCEWMNMDKEYVMKRNLLLDIVLLLKTIMAVLKMTGR</sequence>